<feature type="domain" description="Leucyl-tRNA synthetase editing" evidence="13">
    <location>
        <begin position="259"/>
        <end position="425"/>
    </location>
</feature>
<dbReference type="FunFam" id="3.40.50.620:FF:000056">
    <property type="entry name" value="Leucine--tRNA ligase"/>
    <property type="match status" value="1"/>
</dbReference>
<feature type="domain" description="Aminoacyl-tRNA synthetase class Ia" evidence="11">
    <location>
        <begin position="16"/>
        <end position="149"/>
    </location>
</feature>
<evidence type="ECO:0000256" key="4">
    <source>
        <dbReference type="ARBA" id="ARBA00022741"/>
    </source>
</evidence>
<feature type="binding site" evidence="9">
    <location>
        <position position="667"/>
    </location>
    <ligand>
        <name>ATP</name>
        <dbReference type="ChEBI" id="CHEBI:30616"/>
    </ligand>
</feature>
<organism evidence="14 15">
    <name type="scientific">Marinicauda salina</name>
    <dbReference type="NCBI Taxonomy" id="2135793"/>
    <lineage>
        <taxon>Bacteria</taxon>
        <taxon>Pseudomonadati</taxon>
        <taxon>Pseudomonadota</taxon>
        <taxon>Alphaproteobacteria</taxon>
        <taxon>Maricaulales</taxon>
        <taxon>Maricaulaceae</taxon>
        <taxon>Marinicauda</taxon>
    </lineage>
</organism>
<evidence type="ECO:0000259" key="13">
    <source>
        <dbReference type="Pfam" id="PF13603"/>
    </source>
</evidence>
<feature type="domain" description="Methionyl/Valyl/Leucyl/Isoleucyl-tRNA synthetase anticodon-binding" evidence="12">
    <location>
        <begin position="741"/>
        <end position="851"/>
    </location>
</feature>
<keyword evidence="4 9" id="KW-0547">Nucleotide-binding</keyword>
<sequence length="897" mass="100767">MSESGGYNFRAIEAKWREYWEANETFRTPDPAPGDQTFYVLDMFPYPSGAGLHVGHPVGYLATDIVARYKRMKGFNVLHPMGWDSFGLPAEQHAIRTGEHPSKTTARNIATYKRQMKLLGLGYDWSREFATSSPEYYKWTQYIFVRLYNAWFDPEQNRARPIEDLPIPDDVRAEGKLAVQAFQDRHRLVYFEEAPVNWCPELGTILANEEVYDGKSEQGYDVVRVSIPQVKMRITAYAERLLQGLDDLDWPEGIKESQRNWIGRSEGVSIRFEIEGTGETVETFTTRVDTLGGVTFLALAPEHPLVDAVTTDEHRAEVEAYRDKAARKSEIDRTATLDKTGVFAGTHAVNPVTGDKVRVFVADYVLPDYGTGAVMGVPAHDERDFDFARKYELPIVPVIDPGEAAADRDAVLAGEACWTEEGVMLAPPEGAGDLYAAGDPWPTAREQVSDRLEANGIGERVISYNLRDWIFARQRYWGEPIPVIHWEDGARTTMDVDDLPLTLPELDSYKPTGHAESPLARAEDWVEVVDPETGMKGRRETSTMPQWAGSCWYQLRFMDPRNGDQIVDPDKEKAWRAVDLYVGGAEHATLHLLYARFWYQAMYDLGIVSTPEPFRKLVNQGLLSSFAYKNQRGIVLPVDEVKEVAEGEFVHEPTGDKVERIGAKMSKSLRNVVTPDHVVETYGADAFRVHMMFMGPIEGGRVWETDKVASALRFLRRVWGFVTRVLDQPAESQAKSVDLALTKLVLAVTEDLENLRLNTAIAELMKFLNAVEHEPVTKAAARDFIRVLSPFAPHMAEELWARAGEAPSVTQADWPHADEADLEAAIEEIEVVLQEGGKKRASLTVAPNIDDESIRAMAKERLEQMGKDVSGLPMERVIVVRDKKTGHVKLVNAPKLG</sequence>
<dbReference type="RefSeq" id="WP_109252176.1">
    <property type="nucleotide sequence ID" value="NZ_QEXV01000001.1"/>
</dbReference>
<keyword evidence="15" id="KW-1185">Reference proteome</keyword>
<evidence type="ECO:0000256" key="5">
    <source>
        <dbReference type="ARBA" id="ARBA00022840"/>
    </source>
</evidence>
<dbReference type="SUPFAM" id="SSF52374">
    <property type="entry name" value="Nucleotidylyl transferase"/>
    <property type="match status" value="1"/>
</dbReference>
<proteinExistence type="inferred from homology"/>
<evidence type="ECO:0000256" key="7">
    <source>
        <dbReference type="ARBA" id="ARBA00023146"/>
    </source>
</evidence>
<evidence type="ECO:0000256" key="2">
    <source>
        <dbReference type="ARBA" id="ARBA00022490"/>
    </source>
</evidence>
<evidence type="ECO:0000256" key="6">
    <source>
        <dbReference type="ARBA" id="ARBA00022917"/>
    </source>
</evidence>
<keyword evidence="5 9" id="KW-0067">ATP-binding</keyword>
<dbReference type="Pfam" id="PF08264">
    <property type="entry name" value="Anticodon_1"/>
    <property type="match status" value="1"/>
</dbReference>
<keyword evidence="2 9" id="KW-0963">Cytoplasm</keyword>
<dbReference type="InterPro" id="IPR002300">
    <property type="entry name" value="aa-tRNA-synth_Ia"/>
</dbReference>
<comment type="catalytic activity">
    <reaction evidence="8 9">
        <text>tRNA(Leu) + L-leucine + ATP = L-leucyl-tRNA(Leu) + AMP + diphosphate</text>
        <dbReference type="Rhea" id="RHEA:11688"/>
        <dbReference type="Rhea" id="RHEA-COMP:9613"/>
        <dbReference type="Rhea" id="RHEA-COMP:9622"/>
        <dbReference type="ChEBI" id="CHEBI:30616"/>
        <dbReference type="ChEBI" id="CHEBI:33019"/>
        <dbReference type="ChEBI" id="CHEBI:57427"/>
        <dbReference type="ChEBI" id="CHEBI:78442"/>
        <dbReference type="ChEBI" id="CHEBI:78494"/>
        <dbReference type="ChEBI" id="CHEBI:456215"/>
        <dbReference type="EC" id="6.1.1.4"/>
    </reaction>
</comment>
<dbReference type="HAMAP" id="MF_00049_B">
    <property type="entry name" value="Leu_tRNA_synth_B"/>
    <property type="match status" value="1"/>
</dbReference>
<keyword evidence="6 9" id="KW-0648">Protein biosynthesis</keyword>
<feature type="domain" description="Aminoacyl-tRNA synthetase class Ia" evidence="11">
    <location>
        <begin position="661"/>
        <end position="692"/>
    </location>
</feature>
<dbReference type="GO" id="GO:0006429">
    <property type="term" value="P:leucyl-tRNA aminoacylation"/>
    <property type="evidence" value="ECO:0007669"/>
    <property type="project" value="UniProtKB-UniRule"/>
</dbReference>
<comment type="subcellular location">
    <subcellularLocation>
        <location evidence="9">Cytoplasm</location>
    </subcellularLocation>
</comment>
<gene>
    <name evidence="9" type="primary">leuS</name>
    <name evidence="14" type="ORF">DDZ18_00120</name>
</gene>
<dbReference type="PANTHER" id="PTHR43740:SF2">
    <property type="entry name" value="LEUCINE--TRNA LIGASE, MITOCHONDRIAL"/>
    <property type="match status" value="1"/>
</dbReference>
<comment type="caution">
    <text evidence="9">Lacks conserved residue(s) required for the propagation of feature annotation.</text>
</comment>
<dbReference type="Gene3D" id="1.10.730.10">
    <property type="entry name" value="Isoleucyl-tRNA Synthetase, Domain 1"/>
    <property type="match status" value="1"/>
</dbReference>
<dbReference type="SUPFAM" id="SSF50677">
    <property type="entry name" value="ValRS/IleRS/LeuRS editing domain"/>
    <property type="match status" value="1"/>
</dbReference>
<accession>A0A2U2BY16</accession>
<keyword evidence="3 9" id="KW-0436">Ligase</keyword>
<reference evidence="15" key="1">
    <citation type="submission" date="2018-05" db="EMBL/GenBank/DDBJ databases">
        <authorList>
            <person name="Liu B.-T."/>
        </authorList>
    </citation>
    <scope>NUCLEOTIDE SEQUENCE [LARGE SCALE GENOMIC DNA]</scope>
    <source>
        <strain evidence="15">WD6-1</strain>
    </source>
</reference>
<dbReference type="Gene3D" id="3.90.740.10">
    <property type="entry name" value="Valyl/Leucyl/Isoleucyl-tRNA synthetase, editing domain"/>
    <property type="match status" value="1"/>
</dbReference>
<dbReference type="NCBIfam" id="TIGR00396">
    <property type="entry name" value="leuS_bact"/>
    <property type="match status" value="1"/>
</dbReference>
<evidence type="ECO:0000313" key="14">
    <source>
        <dbReference type="EMBL" id="PWE18902.1"/>
    </source>
</evidence>
<dbReference type="GO" id="GO:0002161">
    <property type="term" value="F:aminoacyl-tRNA deacylase activity"/>
    <property type="evidence" value="ECO:0007669"/>
    <property type="project" value="InterPro"/>
</dbReference>
<dbReference type="FunFam" id="1.10.730.10:FF:000002">
    <property type="entry name" value="Leucine--tRNA ligase"/>
    <property type="match status" value="1"/>
</dbReference>
<dbReference type="InterPro" id="IPR014729">
    <property type="entry name" value="Rossmann-like_a/b/a_fold"/>
</dbReference>
<comment type="caution">
    <text evidence="14">The sequence shown here is derived from an EMBL/GenBank/DDBJ whole genome shotgun (WGS) entry which is preliminary data.</text>
</comment>
<dbReference type="EMBL" id="QEXV01000001">
    <property type="protein sequence ID" value="PWE18902.1"/>
    <property type="molecule type" value="Genomic_DNA"/>
</dbReference>
<feature type="short sequence motif" description="'KMSKS' region" evidence="9">
    <location>
        <begin position="664"/>
        <end position="668"/>
    </location>
</feature>
<dbReference type="Pfam" id="PF00133">
    <property type="entry name" value="tRNA-synt_1"/>
    <property type="match status" value="2"/>
</dbReference>
<dbReference type="PROSITE" id="PS00178">
    <property type="entry name" value="AA_TRNA_LIGASE_I"/>
    <property type="match status" value="1"/>
</dbReference>
<name>A0A2U2BY16_9PROT</name>
<protein>
    <recommendedName>
        <fullName evidence="9">Leucine--tRNA ligase</fullName>
        <ecNumber evidence="9">6.1.1.4</ecNumber>
    </recommendedName>
    <alternativeName>
        <fullName evidence="9">Leucyl-tRNA synthetase</fullName>
        <shortName evidence="9">LeuRS</shortName>
    </alternativeName>
</protein>
<evidence type="ECO:0000259" key="12">
    <source>
        <dbReference type="Pfam" id="PF08264"/>
    </source>
</evidence>
<dbReference type="Proteomes" id="UP000245168">
    <property type="component" value="Unassembled WGS sequence"/>
</dbReference>
<dbReference type="InterPro" id="IPR009008">
    <property type="entry name" value="Val/Leu/Ile-tRNA-synth_edit"/>
</dbReference>
<dbReference type="InterPro" id="IPR009080">
    <property type="entry name" value="tRNAsynth_Ia_anticodon-bd"/>
</dbReference>
<dbReference type="InterPro" id="IPR025709">
    <property type="entry name" value="Leu_tRNA-synth_edit"/>
</dbReference>
<dbReference type="InterPro" id="IPR013155">
    <property type="entry name" value="M/V/L/I-tRNA-synth_anticd-bd"/>
</dbReference>
<dbReference type="AlphaFoldDB" id="A0A2U2BY16"/>
<evidence type="ECO:0000256" key="8">
    <source>
        <dbReference type="ARBA" id="ARBA00047469"/>
    </source>
</evidence>
<evidence type="ECO:0000313" key="15">
    <source>
        <dbReference type="Proteomes" id="UP000245168"/>
    </source>
</evidence>
<evidence type="ECO:0000256" key="1">
    <source>
        <dbReference type="ARBA" id="ARBA00005594"/>
    </source>
</evidence>
<dbReference type="GO" id="GO:0005829">
    <property type="term" value="C:cytosol"/>
    <property type="evidence" value="ECO:0007669"/>
    <property type="project" value="TreeGrafter"/>
</dbReference>
<evidence type="ECO:0000256" key="9">
    <source>
        <dbReference type="HAMAP-Rule" id="MF_00049"/>
    </source>
</evidence>
<evidence type="ECO:0000256" key="10">
    <source>
        <dbReference type="RuleBase" id="RU363035"/>
    </source>
</evidence>
<dbReference type="EC" id="6.1.1.4" evidence="9"/>
<dbReference type="PANTHER" id="PTHR43740">
    <property type="entry name" value="LEUCYL-TRNA SYNTHETASE"/>
    <property type="match status" value="1"/>
</dbReference>
<evidence type="ECO:0000259" key="11">
    <source>
        <dbReference type="Pfam" id="PF00133"/>
    </source>
</evidence>
<dbReference type="Pfam" id="PF13603">
    <property type="entry name" value="tRNA-synt_1_2"/>
    <property type="match status" value="1"/>
</dbReference>
<dbReference type="GO" id="GO:0004823">
    <property type="term" value="F:leucine-tRNA ligase activity"/>
    <property type="evidence" value="ECO:0007669"/>
    <property type="project" value="UniProtKB-UniRule"/>
</dbReference>
<dbReference type="CDD" id="cd07958">
    <property type="entry name" value="Anticodon_Ia_Leu_BEm"/>
    <property type="match status" value="1"/>
</dbReference>
<dbReference type="SUPFAM" id="SSF47323">
    <property type="entry name" value="Anticodon-binding domain of a subclass of class I aminoacyl-tRNA synthetases"/>
    <property type="match status" value="1"/>
</dbReference>
<evidence type="ECO:0000256" key="3">
    <source>
        <dbReference type="ARBA" id="ARBA00022598"/>
    </source>
</evidence>
<comment type="similarity">
    <text evidence="1 9 10">Belongs to the class-I aminoacyl-tRNA synthetase family.</text>
</comment>
<dbReference type="Gene3D" id="3.40.50.620">
    <property type="entry name" value="HUPs"/>
    <property type="match status" value="2"/>
</dbReference>
<keyword evidence="7 9" id="KW-0030">Aminoacyl-tRNA synthetase</keyword>
<dbReference type="PRINTS" id="PR00985">
    <property type="entry name" value="TRNASYNTHLEU"/>
</dbReference>
<dbReference type="FunFam" id="3.40.50.620:FF:000060">
    <property type="entry name" value="Leucine--tRNA ligase"/>
    <property type="match status" value="1"/>
</dbReference>
<dbReference type="InterPro" id="IPR002302">
    <property type="entry name" value="Leu-tRNA-ligase"/>
</dbReference>
<dbReference type="OrthoDB" id="9810365at2"/>
<dbReference type="GO" id="GO:0005524">
    <property type="term" value="F:ATP binding"/>
    <property type="evidence" value="ECO:0007669"/>
    <property type="project" value="UniProtKB-UniRule"/>
</dbReference>
<dbReference type="InterPro" id="IPR001412">
    <property type="entry name" value="aa-tRNA-synth_I_CS"/>
</dbReference>